<dbReference type="GO" id="GO:0016491">
    <property type="term" value="F:oxidoreductase activity"/>
    <property type="evidence" value="ECO:0007669"/>
    <property type="project" value="UniProtKB-KW"/>
</dbReference>
<comment type="similarity">
    <text evidence="3">Belongs to the ustYa family.</text>
</comment>
<dbReference type="PANTHER" id="PTHR33365:SF11">
    <property type="entry name" value="TAT PATHWAY SIGNAL SEQUENCE"/>
    <property type="match status" value="1"/>
</dbReference>
<dbReference type="EMBL" id="KZ678128">
    <property type="protein sequence ID" value="PSN75083.1"/>
    <property type="molecule type" value="Genomic_DNA"/>
</dbReference>
<keyword evidence="2" id="KW-0560">Oxidoreductase</keyword>
<evidence type="ECO:0000313" key="4">
    <source>
        <dbReference type="EMBL" id="PSN75083.1"/>
    </source>
</evidence>
<name>A0A2T2PBP0_CORCC</name>
<evidence type="ECO:0000256" key="2">
    <source>
        <dbReference type="ARBA" id="ARBA00023002"/>
    </source>
</evidence>
<feature type="non-terminal residue" evidence="4">
    <location>
        <position position="1"/>
    </location>
</feature>
<proteinExistence type="inferred from homology"/>
<dbReference type="OrthoDB" id="3687641at2759"/>
<dbReference type="Proteomes" id="UP000240883">
    <property type="component" value="Unassembled WGS sequence"/>
</dbReference>
<evidence type="ECO:0000313" key="5">
    <source>
        <dbReference type="Proteomes" id="UP000240883"/>
    </source>
</evidence>
<protein>
    <recommendedName>
        <fullName evidence="6">Tat pathway signal sequence</fullName>
    </recommendedName>
</protein>
<sequence length="138" mass="15622">FKYNDTFSLPPDNYTNTAWDDIFPPGAGFITHPQFSPNISGLAVFHQLHCINQLRLGFYQTETQNLGFPYDPAHARHCFDYLRQSIMCAADSNIEPIVNELNGISGWGNQRVCRDFEGLAEWAERWKATEDHGSGLGI</sequence>
<dbReference type="Pfam" id="PF11807">
    <property type="entry name" value="UstYa"/>
    <property type="match status" value="1"/>
</dbReference>
<dbReference type="GO" id="GO:0043386">
    <property type="term" value="P:mycotoxin biosynthetic process"/>
    <property type="evidence" value="ECO:0007669"/>
    <property type="project" value="InterPro"/>
</dbReference>
<comment type="pathway">
    <text evidence="1">Mycotoxin biosynthesis.</text>
</comment>
<keyword evidence="5" id="KW-1185">Reference proteome</keyword>
<dbReference type="STRING" id="1448308.A0A2T2PBP0"/>
<reference evidence="4 5" key="1">
    <citation type="journal article" date="2018" name="Front. Microbiol.">
        <title>Genome-Wide Analysis of Corynespora cassiicola Leaf Fall Disease Putative Effectors.</title>
        <authorList>
            <person name="Lopez D."/>
            <person name="Ribeiro S."/>
            <person name="Label P."/>
            <person name="Fumanal B."/>
            <person name="Venisse J.S."/>
            <person name="Kohler A."/>
            <person name="de Oliveira R.R."/>
            <person name="Labutti K."/>
            <person name="Lipzen A."/>
            <person name="Lail K."/>
            <person name="Bauer D."/>
            <person name="Ohm R.A."/>
            <person name="Barry K.W."/>
            <person name="Spatafora J."/>
            <person name="Grigoriev I.V."/>
            <person name="Martin F.M."/>
            <person name="Pujade-Renaud V."/>
        </authorList>
    </citation>
    <scope>NUCLEOTIDE SEQUENCE [LARGE SCALE GENOMIC DNA]</scope>
    <source>
        <strain evidence="4 5">Philippines</strain>
    </source>
</reference>
<evidence type="ECO:0008006" key="6">
    <source>
        <dbReference type="Google" id="ProtNLM"/>
    </source>
</evidence>
<dbReference type="InterPro" id="IPR021765">
    <property type="entry name" value="UstYa-like"/>
</dbReference>
<organism evidence="4 5">
    <name type="scientific">Corynespora cassiicola Philippines</name>
    <dbReference type="NCBI Taxonomy" id="1448308"/>
    <lineage>
        <taxon>Eukaryota</taxon>
        <taxon>Fungi</taxon>
        <taxon>Dikarya</taxon>
        <taxon>Ascomycota</taxon>
        <taxon>Pezizomycotina</taxon>
        <taxon>Dothideomycetes</taxon>
        <taxon>Pleosporomycetidae</taxon>
        <taxon>Pleosporales</taxon>
        <taxon>Corynesporascaceae</taxon>
        <taxon>Corynespora</taxon>
    </lineage>
</organism>
<evidence type="ECO:0000256" key="3">
    <source>
        <dbReference type="ARBA" id="ARBA00035112"/>
    </source>
</evidence>
<gene>
    <name evidence="4" type="ORF">BS50DRAFT_480838</name>
</gene>
<dbReference type="AlphaFoldDB" id="A0A2T2PBP0"/>
<evidence type="ECO:0000256" key="1">
    <source>
        <dbReference type="ARBA" id="ARBA00004685"/>
    </source>
</evidence>
<dbReference type="PANTHER" id="PTHR33365">
    <property type="entry name" value="YALI0B05434P"/>
    <property type="match status" value="1"/>
</dbReference>
<accession>A0A2T2PBP0</accession>